<name>A0AAJ1QXU9_9FLAO</name>
<dbReference type="Proteomes" id="UP001228636">
    <property type="component" value="Unassembled WGS sequence"/>
</dbReference>
<feature type="signal peptide" evidence="1">
    <location>
        <begin position="1"/>
        <end position="24"/>
    </location>
</feature>
<dbReference type="EMBL" id="CP019336">
    <property type="protein sequence ID" value="AUC20753.1"/>
    <property type="molecule type" value="Genomic_DNA"/>
</dbReference>
<reference evidence="3" key="3">
    <citation type="submission" date="2023-06" db="EMBL/GenBank/DDBJ databases">
        <authorList>
            <person name="Lucena T."/>
            <person name="Sun Q."/>
        </authorList>
    </citation>
    <scope>NUCLEOTIDE SEQUENCE</scope>
    <source>
        <strain evidence="3">CECT 8670</strain>
    </source>
</reference>
<evidence type="ECO:0000313" key="3">
    <source>
        <dbReference type="EMBL" id="MDN3619923.1"/>
    </source>
</evidence>
<dbReference type="PROSITE" id="PS51257">
    <property type="entry name" value="PROKAR_LIPOPROTEIN"/>
    <property type="match status" value="1"/>
</dbReference>
<gene>
    <name evidence="2" type="ORF">BTO15_00880</name>
    <name evidence="3" type="ORF">QWY81_10715</name>
</gene>
<dbReference type="RefSeq" id="WP_208890017.1">
    <property type="nucleotide sequence ID" value="NZ_CP019336.1"/>
</dbReference>
<protein>
    <recommendedName>
        <fullName evidence="6">DUF1735 domain-containing protein</fullName>
    </recommendedName>
</protein>
<feature type="chain" id="PRO_5042507779" description="DUF1735 domain-containing protein" evidence="1">
    <location>
        <begin position="25"/>
        <end position="255"/>
    </location>
</feature>
<evidence type="ECO:0000313" key="4">
    <source>
        <dbReference type="Proteomes" id="UP000232721"/>
    </source>
</evidence>
<accession>A0AAJ1QXU9</accession>
<dbReference type="EMBL" id="JAUFQH010000008">
    <property type="protein sequence ID" value="MDN3619923.1"/>
    <property type="molecule type" value="Genomic_DNA"/>
</dbReference>
<evidence type="ECO:0000256" key="1">
    <source>
        <dbReference type="SAM" id="SignalP"/>
    </source>
</evidence>
<evidence type="ECO:0008006" key="6">
    <source>
        <dbReference type="Google" id="ProtNLM"/>
    </source>
</evidence>
<dbReference type="Proteomes" id="UP000232721">
    <property type="component" value="Chromosome"/>
</dbReference>
<keyword evidence="1" id="KW-0732">Signal</keyword>
<evidence type="ECO:0000313" key="2">
    <source>
        <dbReference type="EMBL" id="AUC20753.1"/>
    </source>
</evidence>
<reference evidence="2 4" key="2">
    <citation type="submission" date="2017-02" db="EMBL/GenBank/DDBJ databases">
        <title>Trade-off between light-utilization and light-protection in marine flavobacteria.</title>
        <authorList>
            <person name="Kumagai Y."/>
            <person name="Yoshizawa S."/>
            <person name="Kogure K."/>
            <person name="Iwasaki W."/>
        </authorList>
    </citation>
    <scope>NUCLEOTIDE SEQUENCE [LARGE SCALE GENOMIC DNA]</scope>
    <source>
        <strain evidence="2 4">KCTC 23670</strain>
    </source>
</reference>
<dbReference type="AlphaFoldDB" id="A0AAJ1QXU9"/>
<sequence length="255" mass="27024">MKNIKILVLLFVSTFAFTSCDALLDDYETDFGKGPIVTQFSNKEVTNNFLQDGTGIVYEYEVPIEYRGGNGTALNEDVTVTISVDAASSTATEGKEFSLGETSFTIPAGSQEATASIMVNSAELDSSNPLTAVIQIETSTQTVSDSNKTVITLQAICPSSLEGEYVNQAYGDPTTITSTGPGTYTVSRGNYFTTAYSFNISDVCDNLTITGGYLADNFGIAQSGSGSVDPATGTITLTYTADGYFDARTLVLIKQ</sequence>
<keyword evidence="4" id="KW-1185">Reference proteome</keyword>
<evidence type="ECO:0000313" key="5">
    <source>
        <dbReference type="Proteomes" id="UP001228636"/>
    </source>
</evidence>
<reference evidence="3 5" key="1">
    <citation type="journal article" date="2014" name="Int. J. Syst. Evol. Microbiol.">
        <title>Complete genome sequence of Corynebacterium casei LMG S-19264T (=DSM 44701T), isolated from a smear-ripened cheese.</title>
        <authorList>
            <consortium name="US DOE Joint Genome Institute (JGI-PGF)"/>
            <person name="Walter F."/>
            <person name="Albersmeier A."/>
            <person name="Kalinowski J."/>
            <person name="Ruckert C."/>
        </authorList>
    </citation>
    <scope>NUCLEOTIDE SEQUENCE [LARGE SCALE GENOMIC DNA]</scope>
    <source>
        <strain evidence="3 5">CECT 8670</strain>
    </source>
</reference>
<organism evidence="3 5">
    <name type="scientific">Polaribacter sejongensis</name>
    <dbReference type="NCBI Taxonomy" id="985043"/>
    <lineage>
        <taxon>Bacteria</taxon>
        <taxon>Pseudomonadati</taxon>
        <taxon>Bacteroidota</taxon>
        <taxon>Flavobacteriia</taxon>
        <taxon>Flavobacteriales</taxon>
        <taxon>Flavobacteriaceae</taxon>
    </lineage>
</organism>
<proteinExistence type="predicted"/>